<protein>
    <submittedName>
        <fullName evidence="2">Uncharacterized protein</fullName>
    </submittedName>
</protein>
<dbReference type="Proteomes" id="UP001152747">
    <property type="component" value="Unassembled WGS sequence"/>
</dbReference>
<proteinExistence type="predicted"/>
<evidence type="ECO:0000313" key="3">
    <source>
        <dbReference type="Proteomes" id="UP001152747"/>
    </source>
</evidence>
<dbReference type="AlphaFoldDB" id="A0A9P1IHS1"/>
<accession>A0A9P1IHS1</accession>
<evidence type="ECO:0000313" key="2">
    <source>
        <dbReference type="EMBL" id="CAI5445265.1"/>
    </source>
</evidence>
<keyword evidence="1" id="KW-0732">Signal</keyword>
<feature type="signal peptide" evidence="1">
    <location>
        <begin position="1"/>
        <end position="18"/>
    </location>
</feature>
<organism evidence="2 3">
    <name type="scientific">Caenorhabditis angaria</name>
    <dbReference type="NCBI Taxonomy" id="860376"/>
    <lineage>
        <taxon>Eukaryota</taxon>
        <taxon>Metazoa</taxon>
        <taxon>Ecdysozoa</taxon>
        <taxon>Nematoda</taxon>
        <taxon>Chromadorea</taxon>
        <taxon>Rhabditida</taxon>
        <taxon>Rhabditina</taxon>
        <taxon>Rhabditomorpha</taxon>
        <taxon>Rhabditoidea</taxon>
        <taxon>Rhabditidae</taxon>
        <taxon>Peloderinae</taxon>
        <taxon>Caenorhabditis</taxon>
    </lineage>
</organism>
<sequence length="98" mass="10557">MKFLVFCALLAVISVVLAIPNRPFGPLIYEGKSPACPRFGKTPFGIDQLKKFIGMGKSPSINPFGKSPVFMRMGKSPSINSFAKAPSCPRLGKSPIEV</sequence>
<reference evidence="2" key="1">
    <citation type="submission" date="2022-11" db="EMBL/GenBank/DDBJ databases">
        <authorList>
            <person name="Kikuchi T."/>
        </authorList>
    </citation>
    <scope>NUCLEOTIDE SEQUENCE</scope>
    <source>
        <strain evidence="2">PS1010</strain>
    </source>
</reference>
<keyword evidence="3" id="KW-1185">Reference proteome</keyword>
<dbReference type="EMBL" id="CANHGI010000003">
    <property type="protein sequence ID" value="CAI5445265.1"/>
    <property type="molecule type" value="Genomic_DNA"/>
</dbReference>
<gene>
    <name evidence="2" type="ORF">CAMP_LOCUS7902</name>
</gene>
<name>A0A9P1IHS1_9PELO</name>
<feature type="chain" id="PRO_5040325110" evidence="1">
    <location>
        <begin position="19"/>
        <end position="98"/>
    </location>
</feature>
<evidence type="ECO:0000256" key="1">
    <source>
        <dbReference type="SAM" id="SignalP"/>
    </source>
</evidence>
<comment type="caution">
    <text evidence="2">The sequence shown here is derived from an EMBL/GenBank/DDBJ whole genome shotgun (WGS) entry which is preliminary data.</text>
</comment>